<dbReference type="Gene3D" id="3.30.70.360">
    <property type="match status" value="1"/>
</dbReference>
<organism evidence="9 10">
    <name type="scientific">Phascolarctobacterium succinatutens</name>
    <dbReference type="NCBI Taxonomy" id="626940"/>
    <lineage>
        <taxon>Bacteria</taxon>
        <taxon>Bacillati</taxon>
        <taxon>Bacillota</taxon>
        <taxon>Negativicutes</taxon>
        <taxon>Acidaminococcales</taxon>
        <taxon>Acidaminococcaceae</taxon>
        <taxon>Phascolarctobacterium</taxon>
    </lineage>
</organism>
<evidence type="ECO:0000313" key="10">
    <source>
        <dbReference type="Proteomes" id="UP000186777"/>
    </source>
</evidence>
<evidence type="ECO:0000313" key="9">
    <source>
        <dbReference type="EMBL" id="OLA36340.1"/>
    </source>
</evidence>
<evidence type="ECO:0000256" key="1">
    <source>
        <dbReference type="ARBA" id="ARBA00001947"/>
    </source>
</evidence>
<dbReference type="Pfam" id="PF01546">
    <property type="entry name" value="Peptidase_M20"/>
    <property type="match status" value="1"/>
</dbReference>
<name>A0A1Q6R226_9FIRM</name>
<dbReference type="GO" id="GO:0046872">
    <property type="term" value="F:metal ion binding"/>
    <property type="evidence" value="ECO:0007669"/>
    <property type="project" value="UniProtKB-UniRule"/>
</dbReference>
<comment type="caution">
    <text evidence="9">The sequence shown here is derived from an EMBL/GenBank/DDBJ whole genome shotgun (WGS) entry which is preliminary data.</text>
</comment>
<dbReference type="PANTHER" id="PTHR42994:SF2">
    <property type="entry name" value="PEPTIDASE"/>
    <property type="match status" value="1"/>
</dbReference>
<feature type="domain" description="Peptidase M20 dimerisation" evidence="8">
    <location>
        <begin position="183"/>
        <end position="273"/>
    </location>
</feature>
<proteinExistence type="inferred from homology"/>
<dbReference type="Gene3D" id="3.40.630.10">
    <property type="entry name" value="Zn peptidases"/>
    <property type="match status" value="1"/>
</dbReference>
<evidence type="ECO:0000256" key="5">
    <source>
        <dbReference type="PIRNR" id="PIRNR001123"/>
    </source>
</evidence>
<dbReference type="InterPro" id="IPR008007">
    <property type="entry name" value="Peptidase_M42"/>
</dbReference>
<protein>
    <recommendedName>
        <fullName evidence="8">Peptidase M20 dimerisation domain-containing protein</fullName>
    </recommendedName>
</protein>
<dbReference type="EMBL" id="MNTG01000046">
    <property type="protein sequence ID" value="OLA36340.1"/>
    <property type="molecule type" value="Genomic_DNA"/>
</dbReference>
<gene>
    <name evidence="9" type="ORF">BHW43_10260</name>
</gene>
<dbReference type="InterPro" id="IPR002933">
    <property type="entry name" value="Peptidase_M20"/>
</dbReference>
<feature type="binding site" evidence="7">
    <location>
        <position position="141"/>
    </location>
    <ligand>
        <name>Zn(2+)</name>
        <dbReference type="ChEBI" id="CHEBI:29105"/>
        <label>2</label>
    </ligand>
</feature>
<dbReference type="STRING" id="626940.BHW43_10260"/>
<dbReference type="SUPFAM" id="SSF55031">
    <property type="entry name" value="Bacterial exopeptidase dimerisation domain"/>
    <property type="match status" value="1"/>
</dbReference>
<reference evidence="9 10" key="1">
    <citation type="journal article" date="2016" name="Nat. Biotechnol.">
        <title>Measurement of bacterial replication rates in microbial communities.</title>
        <authorList>
            <person name="Brown C.T."/>
            <person name="Olm M.R."/>
            <person name="Thomas B.C."/>
            <person name="Banfield J.F."/>
        </authorList>
    </citation>
    <scope>NUCLEOTIDE SEQUENCE [LARGE SCALE GENOMIC DNA]</scope>
    <source>
        <strain evidence="9">46_33</strain>
    </source>
</reference>
<comment type="cofactor">
    <cofactor evidence="1">
        <name>Zn(2+)</name>
        <dbReference type="ChEBI" id="CHEBI:29105"/>
    </cofactor>
</comment>
<dbReference type="SUPFAM" id="SSF53187">
    <property type="entry name" value="Zn-dependent exopeptidases"/>
    <property type="match status" value="1"/>
</dbReference>
<dbReference type="InterPro" id="IPR011650">
    <property type="entry name" value="Peptidase_M20_dimer"/>
</dbReference>
<dbReference type="Proteomes" id="UP000186777">
    <property type="component" value="Unassembled WGS sequence"/>
</dbReference>
<dbReference type="NCBIfam" id="TIGR01883">
    <property type="entry name" value="PepT-like"/>
    <property type="match status" value="1"/>
</dbReference>
<feature type="binding site" evidence="7">
    <location>
        <position position="107"/>
    </location>
    <ligand>
        <name>Zn(2+)</name>
        <dbReference type="ChEBI" id="CHEBI:29105"/>
        <label>2</label>
    </ligand>
</feature>
<evidence type="ECO:0000256" key="3">
    <source>
        <dbReference type="ARBA" id="ARBA00022801"/>
    </source>
</evidence>
<dbReference type="InterPro" id="IPR036264">
    <property type="entry name" value="Bact_exopeptidase_dim_dom"/>
</dbReference>
<dbReference type="RefSeq" id="WP_303680471.1">
    <property type="nucleotide sequence ID" value="NZ_JAGZDY010000020.1"/>
</dbReference>
<feature type="binding site" evidence="7">
    <location>
        <position position="164"/>
    </location>
    <ligand>
        <name>Zn(2+)</name>
        <dbReference type="ChEBI" id="CHEBI:29105"/>
        <label>1</label>
    </ligand>
</feature>
<comment type="cofactor">
    <cofactor evidence="7">
        <name>a divalent metal cation</name>
        <dbReference type="ChEBI" id="CHEBI:60240"/>
    </cofactor>
    <text evidence="7">Binds 2 divalent metal cations per subunit.</text>
</comment>
<evidence type="ECO:0000259" key="8">
    <source>
        <dbReference type="Pfam" id="PF07687"/>
    </source>
</evidence>
<dbReference type="AlphaFoldDB" id="A0A1Q6R226"/>
<dbReference type="GO" id="GO:0004177">
    <property type="term" value="F:aminopeptidase activity"/>
    <property type="evidence" value="ECO:0007669"/>
    <property type="project" value="UniProtKB-UniRule"/>
</dbReference>
<keyword evidence="2 7" id="KW-0479">Metal-binding</keyword>
<comment type="similarity">
    <text evidence="5">Belongs to the peptidase M42 family.</text>
</comment>
<accession>A0A1Q6R226</accession>
<evidence type="ECO:0000256" key="6">
    <source>
        <dbReference type="PIRSR" id="PIRSR001123-1"/>
    </source>
</evidence>
<evidence type="ECO:0000256" key="2">
    <source>
        <dbReference type="ARBA" id="ARBA00022723"/>
    </source>
</evidence>
<keyword evidence="3" id="KW-0378">Hydrolase</keyword>
<evidence type="ECO:0000256" key="7">
    <source>
        <dbReference type="PIRSR" id="PIRSR001123-2"/>
    </source>
</evidence>
<keyword evidence="4" id="KW-0862">Zinc</keyword>
<evidence type="ECO:0000256" key="4">
    <source>
        <dbReference type="ARBA" id="ARBA00022833"/>
    </source>
</evidence>
<dbReference type="InterPro" id="IPR010162">
    <property type="entry name" value="PepT-like"/>
</dbReference>
<sequence>MINKTRLIDEFIELVSVPCPSKDEKQEAELIMAKLRELGLEPEMDKAHEKTGGTCGNVWAYVKGTVPNAPKLLFEAHMDSVAPTTGTKVVRKNGVLYSDGTTTLGGDDKVGVAAMLEAVRALKEDGVAHGDVQLCFTVSEEIGCLGVVNMDQSWIKADYGYCMDIGGAPGEITYAAPKLYDIYVTVKGKAAHAGIAPEEGVNAIMLAADALSKLPAYGRLDSETTFNIGMFNAGVGTNIVCPEAKFVIDMRSLNVPRLEALKDSTIALIKEAVEAGGGQVEFDVVEGCPAVELNKDHECIKLAARAAETLGFPVELKTTGGCSDGNYLCGYGLPCGLLATGMSNVHTTAEYLKEEDLYNTARWTYEIIKEAAK</sequence>
<feature type="active site" description="Proton acceptor" evidence="6">
    <location>
        <position position="140"/>
    </location>
</feature>
<dbReference type="PIRSF" id="PIRSF001123">
    <property type="entry name" value="PepA_GA"/>
    <property type="match status" value="1"/>
</dbReference>
<feature type="binding site" evidence="7">
    <location>
        <position position="107"/>
    </location>
    <ligand>
        <name>Zn(2+)</name>
        <dbReference type="ChEBI" id="CHEBI:29105"/>
        <label>1</label>
    </ligand>
</feature>
<dbReference type="Pfam" id="PF07687">
    <property type="entry name" value="M20_dimer"/>
    <property type="match status" value="1"/>
</dbReference>
<dbReference type="PANTHER" id="PTHR42994">
    <property type="entry name" value="PEPTIDASE T"/>
    <property type="match status" value="1"/>
</dbReference>